<feature type="transmembrane region" description="Helical" evidence="2">
    <location>
        <begin position="57"/>
        <end position="80"/>
    </location>
</feature>
<keyword evidence="2" id="KW-1133">Transmembrane helix</keyword>
<accession>A0A7X6MFN1</accession>
<feature type="transmembrane region" description="Helical" evidence="2">
    <location>
        <begin position="92"/>
        <end position="109"/>
    </location>
</feature>
<sequence>MNPYAPAPPMPGPLKAVRVILIIRIVLAAVLYSLALFGLLAVVSLPSAQVEAEMGMGVGGLTAILLYGLALTAFEVYVAIALGKGGARARTLVLVVVALGFASALLNLLTDSSNPALGIVLMAVILILIRTESAKEWFRVTDPGHQPLQGGHPGQGGYPGPGGHPGQTGSTGH</sequence>
<keyword evidence="2" id="KW-0812">Transmembrane</keyword>
<evidence type="ECO:0000313" key="3">
    <source>
        <dbReference type="EMBL" id="NKZ00682.1"/>
    </source>
</evidence>
<dbReference type="AlphaFoldDB" id="A0A7X6MFN1"/>
<feature type="transmembrane region" description="Helical" evidence="2">
    <location>
        <begin position="115"/>
        <end position="131"/>
    </location>
</feature>
<dbReference type="RefSeq" id="WP_061081491.1">
    <property type="nucleotide sequence ID" value="NZ_JAAXPG010000026.1"/>
</dbReference>
<reference evidence="3 4" key="1">
    <citation type="submission" date="2020-04" db="EMBL/GenBank/DDBJ databases">
        <title>MicrobeNet Type strains.</title>
        <authorList>
            <person name="Nicholson A.C."/>
        </authorList>
    </citation>
    <scope>NUCLEOTIDE SEQUENCE [LARGE SCALE GENOMIC DNA]</scope>
    <source>
        <strain evidence="3 4">ATCC 23612</strain>
    </source>
</reference>
<evidence type="ECO:0000256" key="2">
    <source>
        <dbReference type="SAM" id="Phobius"/>
    </source>
</evidence>
<evidence type="ECO:0000256" key="1">
    <source>
        <dbReference type="SAM" id="MobiDB-lite"/>
    </source>
</evidence>
<comment type="caution">
    <text evidence="3">The sequence shown here is derived from an EMBL/GenBank/DDBJ whole genome shotgun (WGS) entry which is preliminary data.</text>
</comment>
<gene>
    <name evidence="3" type="ORF">HGB44_23885</name>
</gene>
<feature type="compositionally biased region" description="Gly residues" evidence="1">
    <location>
        <begin position="151"/>
        <end position="173"/>
    </location>
</feature>
<feature type="region of interest" description="Disordered" evidence="1">
    <location>
        <begin position="141"/>
        <end position="173"/>
    </location>
</feature>
<keyword evidence="4" id="KW-1185">Reference proteome</keyword>
<organism evidence="3 4">
    <name type="scientific">Nocardiopsis alborubida</name>
    <dbReference type="NCBI Taxonomy" id="146802"/>
    <lineage>
        <taxon>Bacteria</taxon>
        <taxon>Bacillati</taxon>
        <taxon>Actinomycetota</taxon>
        <taxon>Actinomycetes</taxon>
        <taxon>Streptosporangiales</taxon>
        <taxon>Nocardiopsidaceae</taxon>
        <taxon>Nocardiopsis</taxon>
    </lineage>
</organism>
<protein>
    <submittedName>
        <fullName evidence="3">Uncharacterized protein</fullName>
    </submittedName>
</protein>
<feature type="transmembrane region" description="Helical" evidence="2">
    <location>
        <begin position="21"/>
        <end position="45"/>
    </location>
</feature>
<dbReference type="EMBL" id="JAAXPG010000026">
    <property type="protein sequence ID" value="NKZ00682.1"/>
    <property type="molecule type" value="Genomic_DNA"/>
</dbReference>
<keyword evidence="2" id="KW-0472">Membrane</keyword>
<evidence type="ECO:0000313" key="4">
    <source>
        <dbReference type="Proteomes" id="UP000553209"/>
    </source>
</evidence>
<proteinExistence type="predicted"/>
<dbReference type="Proteomes" id="UP000553209">
    <property type="component" value="Unassembled WGS sequence"/>
</dbReference>
<name>A0A7X6MFN1_9ACTN</name>